<evidence type="ECO:0000313" key="3">
    <source>
        <dbReference type="Proteomes" id="UP000192343"/>
    </source>
</evidence>
<dbReference type="OrthoDB" id="366801at2"/>
<evidence type="ECO:0000256" key="1">
    <source>
        <dbReference type="SAM" id="MobiDB-lite"/>
    </source>
</evidence>
<dbReference type="AlphaFoldDB" id="A0A1Y1RWT0"/>
<proteinExistence type="predicted"/>
<reference evidence="2 3" key="1">
    <citation type="submission" date="2017-03" db="EMBL/GenBank/DDBJ databases">
        <title>Draft Genome sequence of Marispirochaeta sp. strain JC444.</title>
        <authorList>
            <person name="Shivani Y."/>
            <person name="Subhash Y."/>
            <person name="Sasikala C."/>
            <person name="Ramana C."/>
        </authorList>
    </citation>
    <scope>NUCLEOTIDE SEQUENCE [LARGE SCALE GENOMIC DNA]</scope>
    <source>
        <strain evidence="2 3">JC444</strain>
    </source>
</reference>
<evidence type="ECO:0000313" key="2">
    <source>
        <dbReference type="EMBL" id="ORC34674.1"/>
    </source>
</evidence>
<dbReference type="Proteomes" id="UP000192343">
    <property type="component" value="Unassembled WGS sequence"/>
</dbReference>
<feature type="region of interest" description="Disordered" evidence="1">
    <location>
        <begin position="1"/>
        <end position="34"/>
    </location>
</feature>
<feature type="compositionally biased region" description="Basic and acidic residues" evidence="1">
    <location>
        <begin position="24"/>
        <end position="34"/>
    </location>
</feature>
<dbReference type="EMBL" id="MWQY01000012">
    <property type="protein sequence ID" value="ORC34674.1"/>
    <property type="molecule type" value="Genomic_DNA"/>
</dbReference>
<protein>
    <submittedName>
        <fullName evidence="2">Uncharacterized protein</fullName>
    </submittedName>
</protein>
<gene>
    <name evidence="2" type="ORF">B4O97_12060</name>
</gene>
<sequence length="359" mass="40932">MQTDKELSEGQGGDQVSGTGNAADRSEELSGEIPSEKDLQSFASLLNSEIRPVLDYNGKPLMETWQRDGRIYGAVLCVQNDGEYRFPVLSDLSRMYEQESRQFFYVANIQGYRGKVFLAYITELGDFPVIDRYSAAPFGSASAPVALNVGFQTGEGGEEIILFLNEREAESIRLRQNSASYAQRRDLDGDGINDVLLYEAIYEEGTGKETFVSWYRWDGKGLSIYQTTTIVRRLNEYLRGAADLLEEHSFDRFISRYVAPPEKQSLLLTLPFEEAFHRLFSPDRQMSVHVPLDRGAFASIRRVAFPNILENPFNVAAKEYSVELPVHFIADRDYRYTVRLLMDSNPFKDRPFNFVPRQP</sequence>
<dbReference type="STRING" id="1963862.B4O97_12060"/>
<name>A0A1Y1RWT0_9SPIO</name>
<organism evidence="2 3">
    <name type="scientific">Marispirochaeta aestuarii</name>
    <dbReference type="NCBI Taxonomy" id="1963862"/>
    <lineage>
        <taxon>Bacteria</taxon>
        <taxon>Pseudomonadati</taxon>
        <taxon>Spirochaetota</taxon>
        <taxon>Spirochaetia</taxon>
        <taxon>Spirochaetales</taxon>
        <taxon>Spirochaetaceae</taxon>
        <taxon>Marispirochaeta</taxon>
    </lineage>
</organism>
<keyword evidence="3" id="KW-1185">Reference proteome</keyword>
<comment type="caution">
    <text evidence="2">The sequence shown here is derived from an EMBL/GenBank/DDBJ whole genome shotgun (WGS) entry which is preliminary data.</text>
</comment>
<accession>A0A1Y1RWT0</accession>
<dbReference type="RefSeq" id="WP_083051132.1">
    <property type="nucleotide sequence ID" value="NZ_MWQY01000012.1"/>
</dbReference>
<dbReference type="SUPFAM" id="SSF69318">
    <property type="entry name" value="Integrin alpha N-terminal domain"/>
    <property type="match status" value="1"/>
</dbReference>
<dbReference type="InterPro" id="IPR028994">
    <property type="entry name" value="Integrin_alpha_N"/>
</dbReference>